<comment type="caution">
    <text evidence="1">The sequence shown here is derived from an EMBL/GenBank/DDBJ whole genome shotgun (WGS) entry which is preliminary data.</text>
</comment>
<organism evidence="1 2">
    <name type="scientific">Spodoptera exigua</name>
    <name type="common">Beet armyworm</name>
    <name type="synonym">Noctua fulgens</name>
    <dbReference type="NCBI Taxonomy" id="7107"/>
    <lineage>
        <taxon>Eukaryota</taxon>
        <taxon>Metazoa</taxon>
        <taxon>Ecdysozoa</taxon>
        <taxon>Arthropoda</taxon>
        <taxon>Hexapoda</taxon>
        <taxon>Insecta</taxon>
        <taxon>Pterygota</taxon>
        <taxon>Neoptera</taxon>
        <taxon>Endopterygota</taxon>
        <taxon>Lepidoptera</taxon>
        <taxon>Glossata</taxon>
        <taxon>Ditrysia</taxon>
        <taxon>Noctuoidea</taxon>
        <taxon>Noctuidae</taxon>
        <taxon>Amphipyrinae</taxon>
        <taxon>Spodoptera</taxon>
    </lineage>
</organism>
<proteinExistence type="predicted"/>
<gene>
    <name evidence="1" type="ORF">HF086_009885</name>
</gene>
<dbReference type="AlphaFoldDB" id="A0A922M431"/>
<reference evidence="1" key="1">
    <citation type="journal article" date="2021" name="G3 (Bethesda)">
        <title>Genome and transcriptome analysis of the beet armyworm Spodoptera exigua reveals targets for pest control. .</title>
        <authorList>
            <person name="Simon S."/>
            <person name="Breeschoten T."/>
            <person name="Jansen H.J."/>
            <person name="Dirks R.P."/>
            <person name="Schranz M.E."/>
            <person name="Ros V.I.D."/>
        </authorList>
    </citation>
    <scope>NUCLEOTIDE SEQUENCE</scope>
    <source>
        <strain evidence="1">TB_SE_WUR_2020</strain>
    </source>
</reference>
<sequence>MDLPTMNGGFLFIIFQIDPKTGVPYLTGADGTAGLPGPLREWYNFTFSVRGSFTQEGFLQIWGRGSRDSSVILVDSFRVIPPGMDESFCRTYVVNKSPIPALRHQVPLTSVRLTPTTPTFDLFKIVKIKK</sequence>
<accession>A0A922M431</accession>
<dbReference type="EMBL" id="JACEFF010000852">
    <property type="protein sequence ID" value="KAH9629758.1"/>
    <property type="molecule type" value="Genomic_DNA"/>
</dbReference>
<name>A0A922M431_SPOEX</name>
<evidence type="ECO:0000313" key="1">
    <source>
        <dbReference type="EMBL" id="KAH9629758.1"/>
    </source>
</evidence>
<dbReference type="Proteomes" id="UP000814243">
    <property type="component" value="Unassembled WGS sequence"/>
</dbReference>
<evidence type="ECO:0000313" key="2">
    <source>
        <dbReference type="Proteomes" id="UP000814243"/>
    </source>
</evidence>
<protein>
    <submittedName>
        <fullName evidence="1">Uncharacterized protein</fullName>
    </submittedName>
</protein>